<dbReference type="InterPro" id="IPR015655">
    <property type="entry name" value="PP2C"/>
</dbReference>
<comment type="caution">
    <text evidence="2">The sequence shown here is derived from an EMBL/GenBank/DDBJ whole genome shotgun (WGS) entry which is preliminary data.</text>
</comment>
<dbReference type="PANTHER" id="PTHR47992">
    <property type="entry name" value="PROTEIN PHOSPHATASE"/>
    <property type="match status" value="1"/>
</dbReference>
<proteinExistence type="predicted"/>
<dbReference type="RefSeq" id="WP_125974665.1">
    <property type="nucleotide sequence ID" value="NZ_BAAADY010000035.1"/>
</dbReference>
<protein>
    <submittedName>
        <fullName evidence="2">Serine/threonine protein phosphatase PrpC</fullName>
    </submittedName>
</protein>
<dbReference type="InterPro" id="IPR036457">
    <property type="entry name" value="PPM-type-like_dom_sf"/>
</dbReference>
<dbReference type="Pfam" id="PF13672">
    <property type="entry name" value="PP2C_2"/>
    <property type="match status" value="1"/>
</dbReference>
<dbReference type="SUPFAM" id="SSF81606">
    <property type="entry name" value="PP2C-like"/>
    <property type="match status" value="1"/>
</dbReference>
<dbReference type="CDD" id="cd00143">
    <property type="entry name" value="PP2Cc"/>
    <property type="match status" value="1"/>
</dbReference>
<dbReference type="InterPro" id="IPR001932">
    <property type="entry name" value="PPM-type_phosphatase-like_dom"/>
</dbReference>
<feature type="domain" description="PPM-type phosphatase" evidence="1">
    <location>
        <begin position="10"/>
        <end position="240"/>
    </location>
</feature>
<evidence type="ECO:0000313" key="2">
    <source>
        <dbReference type="EMBL" id="NJB95802.1"/>
    </source>
</evidence>
<sequence>MTIATRLRFEQGARSDVGCVRRVNEDSWAARLRDGLWLVADGMGGHAHGQWASATIAAALEAAPLPETFEEAAAAARAALLAVNARIYAATGADGAKIGSTVALLLVREGRARVMWVGDSRVYRQREGGLDQLTTDHSQVEQLIARGLLTRAEAEQHPMAHVLARAVGVEPRLNVDMRDEMVLAGDVFLLCSDGLTRIVGDAEIAQILGTEHPRRAADALVALALARGAPDNVTVVVIGCDSTTLIG</sequence>
<organism evidence="2 3">
    <name type="scientific">Sphingomonas trueperi</name>
    <dbReference type="NCBI Taxonomy" id="53317"/>
    <lineage>
        <taxon>Bacteria</taxon>
        <taxon>Pseudomonadati</taxon>
        <taxon>Pseudomonadota</taxon>
        <taxon>Alphaproteobacteria</taxon>
        <taxon>Sphingomonadales</taxon>
        <taxon>Sphingomonadaceae</taxon>
        <taxon>Sphingomonas</taxon>
    </lineage>
</organism>
<dbReference type="AlphaFoldDB" id="A0A7X5XVG3"/>
<dbReference type="GO" id="GO:0004722">
    <property type="term" value="F:protein serine/threonine phosphatase activity"/>
    <property type="evidence" value="ECO:0007669"/>
    <property type="project" value="InterPro"/>
</dbReference>
<name>A0A7X5XVG3_9SPHN</name>
<evidence type="ECO:0000259" key="1">
    <source>
        <dbReference type="PROSITE" id="PS51746"/>
    </source>
</evidence>
<gene>
    <name evidence="2" type="ORF">GGR89_000094</name>
</gene>
<dbReference type="Gene3D" id="3.60.40.10">
    <property type="entry name" value="PPM-type phosphatase domain"/>
    <property type="match status" value="1"/>
</dbReference>
<dbReference type="EMBL" id="JAATJB010000001">
    <property type="protein sequence ID" value="NJB95802.1"/>
    <property type="molecule type" value="Genomic_DNA"/>
</dbReference>
<reference evidence="2 3" key="1">
    <citation type="submission" date="2020-03" db="EMBL/GenBank/DDBJ databases">
        <title>Genomic Encyclopedia of Type Strains, Phase IV (KMG-IV): sequencing the most valuable type-strain genomes for metagenomic binning, comparative biology and taxonomic classification.</title>
        <authorList>
            <person name="Goeker M."/>
        </authorList>
    </citation>
    <scope>NUCLEOTIDE SEQUENCE [LARGE SCALE GENOMIC DNA]</scope>
    <source>
        <strain evidence="2 3">DSM 7225</strain>
    </source>
</reference>
<dbReference type="Proteomes" id="UP000531251">
    <property type="component" value="Unassembled WGS sequence"/>
</dbReference>
<accession>A0A7X5XVG3</accession>
<evidence type="ECO:0000313" key="3">
    <source>
        <dbReference type="Proteomes" id="UP000531251"/>
    </source>
</evidence>
<dbReference type="SMART" id="SM00332">
    <property type="entry name" value="PP2Cc"/>
    <property type="match status" value="1"/>
</dbReference>
<keyword evidence="3" id="KW-1185">Reference proteome</keyword>
<dbReference type="SMART" id="SM00331">
    <property type="entry name" value="PP2C_SIG"/>
    <property type="match status" value="1"/>
</dbReference>
<dbReference type="PROSITE" id="PS51746">
    <property type="entry name" value="PPM_2"/>
    <property type="match status" value="1"/>
</dbReference>